<evidence type="ECO:0000313" key="4">
    <source>
        <dbReference type="Proteomes" id="UP000320762"/>
    </source>
</evidence>
<feature type="domain" description="XPG-I" evidence="2">
    <location>
        <begin position="52"/>
        <end position="132"/>
    </location>
</feature>
<organism evidence="3 4">
    <name type="scientific">Schizophyllum amplum</name>
    <dbReference type="NCBI Taxonomy" id="97359"/>
    <lineage>
        <taxon>Eukaryota</taxon>
        <taxon>Fungi</taxon>
        <taxon>Dikarya</taxon>
        <taxon>Basidiomycota</taxon>
        <taxon>Agaricomycotina</taxon>
        <taxon>Agaricomycetes</taxon>
        <taxon>Agaricomycetidae</taxon>
        <taxon>Agaricales</taxon>
        <taxon>Schizophyllaceae</taxon>
        <taxon>Schizophyllum</taxon>
    </lineage>
</organism>
<sequence length="154" mass="16824">MAVILKLCIQLLGLPTETVMVFDGAPTPRQQKATARSLEIMHFMKSLAEAFGFMVHNAPADGQAELAYLNIENMVNVVFAVDSGVVLFGARLIVRSVGAKNRDTVTVYRRKDMEAMGLRQAGLPAFALLCGSQYGPKASWSLLLQHPWMLTPSS</sequence>
<dbReference type="PRINTS" id="PR00853">
    <property type="entry name" value="XPGRADSUPER"/>
</dbReference>
<evidence type="ECO:0000256" key="1">
    <source>
        <dbReference type="SAM" id="SignalP"/>
    </source>
</evidence>
<dbReference type="AlphaFoldDB" id="A0A550BXS9"/>
<dbReference type="GO" id="GO:0006974">
    <property type="term" value="P:DNA damage response"/>
    <property type="evidence" value="ECO:0007669"/>
    <property type="project" value="UniProtKB-ARBA"/>
</dbReference>
<dbReference type="InterPro" id="IPR029060">
    <property type="entry name" value="PIN-like_dom_sf"/>
</dbReference>
<dbReference type="GO" id="GO:0017108">
    <property type="term" value="F:5'-flap endonuclease activity"/>
    <property type="evidence" value="ECO:0007669"/>
    <property type="project" value="TreeGrafter"/>
</dbReference>
<keyword evidence="4" id="KW-1185">Reference proteome</keyword>
<dbReference type="EMBL" id="VDMD01000049">
    <property type="protein sequence ID" value="TRM57355.1"/>
    <property type="molecule type" value="Genomic_DNA"/>
</dbReference>
<comment type="caution">
    <text evidence="3">The sequence shown here is derived from an EMBL/GenBank/DDBJ whole genome shotgun (WGS) entry which is preliminary data.</text>
</comment>
<reference evidence="3 4" key="1">
    <citation type="journal article" date="2019" name="New Phytol.">
        <title>Comparative genomics reveals unique wood-decay strategies and fruiting body development in the Schizophyllaceae.</title>
        <authorList>
            <person name="Almasi E."/>
            <person name="Sahu N."/>
            <person name="Krizsan K."/>
            <person name="Balint B."/>
            <person name="Kovacs G.M."/>
            <person name="Kiss B."/>
            <person name="Cseklye J."/>
            <person name="Drula E."/>
            <person name="Henrissat B."/>
            <person name="Nagy I."/>
            <person name="Chovatia M."/>
            <person name="Adam C."/>
            <person name="LaButti K."/>
            <person name="Lipzen A."/>
            <person name="Riley R."/>
            <person name="Grigoriev I.V."/>
            <person name="Nagy L.G."/>
        </authorList>
    </citation>
    <scope>NUCLEOTIDE SEQUENCE [LARGE SCALE GENOMIC DNA]</scope>
    <source>
        <strain evidence="3 4">NL-1724</strain>
    </source>
</reference>
<protein>
    <submittedName>
        <fullName evidence="3">PIN domain-like protein</fullName>
    </submittedName>
</protein>
<dbReference type="PANTHER" id="PTHR11081">
    <property type="entry name" value="FLAP ENDONUCLEASE FAMILY MEMBER"/>
    <property type="match status" value="1"/>
</dbReference>
<dbReference type="STRING" id="97359.A0A550BXS9"/>
<gene>
    <name evidence="3" type="ORF">BD626DRAFT_412342</name>
</gene>
<dbReference type="SUPFAM" id="SSF88723">
    <property type="entry name" value="PIN domain-like"/>
    <property type="match status" value="1"/>
</dbReference>
<dbReference type="Gene3D" id="3.40.50.1010">
    <property type="entry name" value="5'-nuclease"/>
    <property type="match status" value="1"/>
</dbReference>
<evidence type="ECO:0000259" key="2">
    <source>
        <dbReference type="Pfam" id="PF00867"/>
    </source>
</evidence>
<accession>A0A550BXS9</accession>
<name>A0A550BXS9_9AGAR</name>
<dbReference type="Pfam" id="PF00867">
    <property type="entry name" value="XPG_I"/>
    <property type="match status" value="1"/>
</dbReference>
<dbReference type="InterPro" id="IPR006084">
    <property type="entry name" value="XPG/Rad2"/>
</dbReference>
<dbReference type="OrthoDB" id="2148513at2759"/>
<proteinExistence type="predicted"/>
<evidence type="ECO:0000313" key="3">
    <source>
        <dbReference type="EMBL" id="TRM57355.1"/>
    </source>
</evidence>
<dbReference type="InterPro" id="IPR006086">
    <property type="entry name" value="XPG-I_dom"/>
</dbReference>
<feature type="chain" id="PRO_5022142862" evidence="1">
    <location>
        <begin position="19"/>
        <end position="154"/>
    </location>
</feature>
<feature type="signal peptide" evidence="1">
    <location>
        <begin position="1"/>
        <end position="18"/>
    </location>
</feature>
<dbReference type="Proteomes" id="UP000320762">
    <property type="component" value="Unassembled WGS sequence"/>
</dbReference>
<keyword evidence="1" id="KW-0732">Signal</keyword>
<dbReference type="PANTHER" id="PTHR11081:SF75">
    <property type="entry name" value="ENDONUCLEASE, PUTATIVE (AFU_ORTHOLOGUE AFUA_3G13260)-RELATED"/>
    <property type="match status" value="1"/>
</dbReference>